<dbReference type="GeneID" id="37010173"/>
<organism evidence="2 3">
    <name type="scientific">Candidozyma haemuli</name>
    <dbReference type="NCBI Taxonomy" id="45357"/>
    <lineage>
        <taxon>Eukaryota</taxon>
        <taxon>Fungi</taxon>
        <taxon>Dikarya</taxon>
        <taxon>Ascomycota</taxon>
        <taxon>Saccharomycotina</taxon>
        <taxon>Pichiomycetes</taxon>
        <taxon>Metschnikowiaceae</taxon>
        <taxon>Candidozyma</taxon>
    </lineage>
</organism>
<comment type="caution">
    <text evidence="2">The sequence shown here is derived from an EMBL/GenBank/DDBJ whole genome shotgun (WGS) entry which is preliminary data.</text>
</comment>
<feature type="region of interest" description="Disordered" evidence="1">
    <location>
        <begin position="99"/>
        <end position="150"/>
    </location>
</feature>
<keyword evidence="3" id="KW-1185">Reference proteome</keyword>
<evidence type="ECO:0000313" key="3">
    <source>
        <dbReference type="Proteomes" id="UP000244309"/>
    </source>
</evidence>
<gene>
    <name evidence="2" type="ORF">CXQ85_004843</name>
</gene>
<accession>A0A2V1AXT3</accession>
<evidence type="ECO:0000256" key="1">
    <source>
        <dbReference type="SAM" id="MobiDB-lite"/>
    </source>
</evidence>
<dbReference type="RefSeq" id="XP_025343113.1">
    <property type="nucleotide sequence ID" value="XM_025488451.1"/>
</dbReference>
<feature type="region of interest" description="Disordered" evidence="1">
    <location>
        <begin position="203"/>
        <end position="223"/>
    </location>
</feature>
<feature type="region of interest" description="Disordered" evidence="1">
    <location>
        <begin position="169"/>
        <end position="191"/>
    </location>
</feature>
<feature type="compositionally biased region" description="Polar residues" evidence="1">
    <location>
        <begin position="173"/>
        <end position="191"/>
    </location>
</feature>
<feature type="region of interest" description="Disordered" evidence="1">
    <location>
        <begin position="260"/>
        <end position="279"/>
    </location>
</feature>
<name>A0A2V1AXT3_9ASCO</name>
<evidence type="ECO:0000313" key="2">
    <source>
        <dbReference type="EMBL" id="PVH22173.1"/>
    </source>
</evidence>
<proteinExistence type="predicted"/>
<dbReference type="EMBL" id="PKFO01000006">
    <property type="protein sequence ID" value="PVH22173.1"/>
    <property type="molecule type" value="Genomic_DNA"/>
</dbReference>
<reference evidence="2 3" key="1">
    <citation type="submission" date="2017-12" db="EMBL/GenBank/DDBJ databases">
        <title>Genome Sequence of a Multidrug-Resistant Candida haemulonii Isolate from a Patient with Chronic Leg Ulcers in Israel.</title>
        <authorList>
            <person name="Chow N.A."/>
            <person name="Gade L."/>
            <person name="Batra D."/>
            <person name="Rowe L.A."/>
            <person name="Ben-Ami R."/>
            <person name="Loparev V.N."/>
            <person name="Litvintseva A.P."/>
        </authorList>
    </citation>
    <scope>NUCLEOTIDE SEQUENCE [LARGE SCALE GENOMIC DNA]</scope>
    <source>
        <strain evidence="2 3">B11899</strain>
    </source>
</reference>
<dbReference type="VEuPathDB" id="FungiDB:CXQ85_004843"/>
<protein>
    <submittedName>
        <fullName evidence="2">Uncharacterized protein</fullName>
    </submittedName>
</protein>
<sequence length="579" mass="64571">MATFSEDGCVMTDHGTSYTELRWQEGEFAHFTFLIELGNYETNCRLNAQGIYNLKLQNYSDAYQQQCLAEEAMAKEKAEAEEAALKKLFREKRLQRQKKAAEEATKAAETTPAAADESIIAKSPKESVSPAPLDASTADTTPEQATPKMKTVQHGTPLDINDLFAQMAKENASRSNSVASTPSPGSPARTSAVSIDDLFTAAAQEASQHQPSTPPPVQHSPGKKLDLTQLFAAVAAENASSSDTLPVPEKIHPQPVASKDINHEDYTTPTSSPRWKPVDIKSLLTPSPKETLLPASAAASDSVSLPSTPTKFQFRPWHLRTTSVAGAFLPNAAFFHSLQTCDDGDEDSEEDDVFFTPCSTDTFSDPKSSYLPSDFPFFRHLPKQSNALLPGDFPIFKHWSQKTHEAFLPEDFPFFRHLSSKSHASFLPGDFPIFRPLSDKQAPCYLPGDFLFFRHLTPKCHASFLPGDFPFFRHSLQKHHSSYLPGDFHFFRKLFKAPQESFLPSDFFKYKELTNEKHPAVFYLNDFHNIWRFSPETSSQSTVPSFGYSTTTIRPSFGLEFILQAPSPAYLRKRSCCSH</sequence>
<dbReference type="Proteomes" id="UP000244309">
    <property type="component" value="Unassembled WGS sequence"/>
</dbReference>
<dbReference type="AlphaFoldDB" id="A0A2V1AXT3"/>
<dbReference type="STRING" id="45357.A0A2V1AXT3"/>